<evidence type="ECO:0000256" key="1">
    <source>
        <dbReference type="ARBA" id="ARBA00007031"/>
    </source>
</evidence>
<sequence length="138" mass="15403">MSEIPADNNLMELTADIVSAYVGNNTVASADLPVLINDVYVALQKTSGDLSEPEPEPLKPAVPVKKSVTNDYIICLEDGKKFKSLKRHLRTHYDMTPEEYREKWGLPSDYPMVAPHYAAARSELAKKMGLGQQRKRGK</sequence>
<dbReference type="STRING" id="989403.SAMN05421798_101452"/>
<comment type="similarity">
    <text evidence="1">Belongs to the ros/MucR family.</text>
</comment>
<dbReference type="Gene3D" id="1.10.10.1550">
    <property type="entry name" value="ROS/MUCR transcriptional regulator protein"/>
    <property type="match status" value="1"/>
</dbReference>
<accession>A0A166AEA4</accession>
<protein>
    <submittedName>
        <fullName evidence="2">Transcriptional regulatory protein ros</fullName>
    </submittedName>
</protein>
<reference evidence="2 3" key="1">
    <citation type="journal article" date="2016" name="Front. Microbiol.">
        <title>Comparative Genomic Analysis Reveals a Diverse Repertoire of Genes Involved in Prokaryote-Eukaryote Interactions within the Pseudovibrio Genus.</title>
        <authorList>
            <person name="Romano S."/>
            <person name="Fernandez-Guerra A."/>
            <person name="Reen F.J."/>
            <person name="Glockner F.O."/>
            <person name="Crowley S.P."/>
            <person name="O'Sullivan O."/>
            <person name="Cotter P.D."/>
            <person name="Adams C."/>
            <person name="Dobson A.D."/>
            <person name="O'Gara F."/>
        </authorList>
    </citation>
    <scope>NUCLEOTIDE SEQUENCE [LARGE SCALE GENOMIC DNA]</scope>
    <source>
        <strain evidence="2 3">Ad2</strain>
    </source>
</reference>
<evidence type="ECO:0000313" key="3">
    <source>
        <dbReference type="Proteomes" id="UP000076577"/>
    </source>
</evidence>
<gene>
    <name evidence="2" type="primary">ros</name>
    <name evidence="2" type="ORF">PsAD2_00949</name>
</gene>
<proteinExistence type="inferred from homology"/>
<evidence type="ECO:0000313" key="2">
    <source>
        <dbReference type="EMBL" id="KZL20957.1"/>
    </source>
</evidence>
<dbReference type="PATRIC" id="fig|989403.3.peg.1018"/>
<dbReference type="EMBL" id="LMCB01000005">
    <property type="protein sequence ID" value="KZL20957.1"/>
    <property type="molecule type" value="Genomic_DNA"/>
</dbReference>
<dbReference type="Pfam" id="PF05443">
    <property type="entry name" value="ROS_MUCR"/>
    <property type="match status" value="1"/>
</dbReference>
<comment type="caution">
    <text evidence="2">The sequence shown here is derived from an EMBL/GenBank/DDBJ whole genome shotgun (WGS) entry which is preliminary data.</text>
</comment>
<dbReference type="OrthoDB" id="9809693at2"/>
<keyword evidence="3" id="KW-1185">Reference proteome</keyword>
<dbReference type="Proteomes" id="UP000076577">
    <property type="component" value="Unassembled WGS sequence"/>
</dbReference>
<dbReference type="GO" id="GO:0008270">
    <property type="term" value="F:zinc ion binding"/>
    <property type="evidence" value="ECO:0007669"/>
    <property type="project" value="InterPro"/>
</dbReference>
<name>A0A166AEA4_9HYPH</name>
<dbReference type="GO" id="GO:0003677">
    <property type="term" value="F:DNA binding"/>
    <property type="evidence" value="ECO:0007669"/>
    <property type="project" value="InterPro"/>
</dbReference>
<dbReference type="RefSeq" id="WP_068003031.1">
    <property type="nucleotide sequence ID" value="NZ_FOFM01000001.1"/>
</dbReference>
<dbReference type="InterPro" id="IPR041920">
    <property type="entry name" value="ROS/MUCR_sf"/>
</dbReference>
<dbReference type="InterPro" id="IPR008807">
    <property type="entry name" value="ROS_MUCR"/>
</dbReference>
<dbReference type="GO" id="GO:0006355">
    <property type="term" value="P:regulation of DNA-templated transcription"/>
    <property type="evidence" value="ECO:0007669"/>
    <property type="project" value="InterPro"/>
</dbReference>
<organism evidence="2 3">
    <name type="scientific">Pseudovibrio axinellae</name>
    <dbReference type="NCBI Taxonomy" id="989403"/>
    <lineage>
        <taxon>Bacteria</taxon>
        <taxon>Pseudomonadati</taxon>
        <taxon>Pseudomonadota</taxon>
        <taxon>Alphaproteobacteria</taxon>
        <taxon>Hyphomicrobiales</taxon>
        <taxon>Stappiaceae</taxon>
        <taxon>Pseudovibrio</taxon>
    </lineage>
</organism>
<dbReference type="AlphaFoldDB" id="A0A166AEA4"/>